<reference evidence="1" key="1">
    <citation type="submission" date="2014-11" db="EMBL/GenBank/DDBJ databases">
        <authorList>
            <person name="Amaro Gonzalez C."/>
        </authorList>
    </citation>
    <scope>NUCLEOTIDE SEQUENCE</scope>
</reference>
<reference evidence="1" key="2">
    <citation type="journal article" date="2015" name="Fish Shellfish Immunol.">
        <title>Early steps in the European eel (Anguilla anguilla)-Vibrio vulnificus interaction in the gills: Role of the RtxA13 toxin.</title>
        <authorList>
            <person name="Callol A."/>
            <person name="Pajuelo D."/>
            <person name="Ebbesson L."/>
            <person name="Teles M."/>
            <person name="MacKenzie S."/>
            <person name="Amaro C."/>
        </authorList>
    </citation>
    <scope>NUCLEOTIDE SEQUENCE</scope>
</reference>
<sequence>MPFLCKIQIQ</sequence>
<organism evidence="1">
    <name type="scientific">Anguilla anguilla</name>
    <name type="common">European freshwater eel</name>
    <name type="synonym">Muraena anguilla</name>
    <dbReference type="NCBI Taxonomy" id="7936"/>
    <lineage>
        <taxon>Eukaryota</taxon>
        <taxon>Metazoa</taxon>
        <taxon>Chordata</taxon>
        <taxon>Craniata</taxon>
        <taxon>Vertebrata</taxon>
        <taxon>Euteleostomi</taxon>
        <taxon>Actinopterygii</taxon>
        <taxon>Neopterygii</taxon>
        <taxon>Teleostei</taxon>
        <taxon>Anguilliformes</taxon>
        <taxon>Anguillidae</taxon>
        <taxon>Anguilla</taxon>
    </lineage>
</organism>
<proteinExistence type="predicted"/>
<evidence type="ECO:0000313" key="1">
    <source>
        <dbReference type="EMBL" id="JAH61865.1"/>
    </source>
</evidence>
<dbReference type="EMBL" id="GBXM01046712">
    <property type="protein sequence ID" value="JAH61865.1"/>
    <property type="molecule type" value="Transcribed_RNA"/>
</dbReference>
<protein>
    <submittedName>
        <fullName evidence="1">Uncharacterized protein</fullName>
    </submittedName>
</protein>
<accession>A0A0E9U9N2</accession>
<name>A0A0E9U9N2_ANGAN</name>